<feature type="region of interest" description="Disordered" evidence="6">
    <location>
        <begin position="1"/>
        <end position="68"/>
    </location>
</feature>
<sequence>MPPKKRRNNNQRSTTSVPLTAASEEDDEINEEDYFTDDDEEDQNQQRKLRSSAAASSSPQKRHTPRKFEAPENIRLVWEHTDLEYDENEDLLNIQIPPKPIDSGSSGKTEYRLMIHQIVVENFKSYRGTQTLGPFHKNLTMIMGPNGSGKSNVIDSLLFVFGFRSNKIRSKKLSSLIHTAAALGGERCKFCRVEIQMYFVRDLDDDRYEIKPNSNFAISRQVFLDNSSKYLINGKTASHKDVEEYLKNIGIDLIHNRFLILQGEVEAIAMMKPRATQNGEEGMLEYIEDIVGSNRFVPFIRKLEHRVRQIEIQTNQQGLYVREAEKLKKELEPQVKNAQRFMNSQNEVAFLKSKLIQIEKYRLTQEKIPIEVEIKEKEAEIHEMEKKKRNLILEIREVEATDADNNLDQEKVQDEIETYNTEIREVETAESKRKSNLKKCNNELVRMTKELDTETKKKIELEAMPEIAKRRIEMLESESRDLLEQEAKDTKTANENLVKFEKKVVDERAKKEAAEEEYSSKNAIFNELKTKTTVFESDILDIRKCAQRDQELLEELKIQLEGLHKKLEDDKK</sequence>
<evidence type="ECO:0000313" key="9">
    <source>
        <dbReference type="Proteomes" id="UP001152747"/>
    </source>
</evidence>
<dbReference type="Proteomes" id="UP001152747">
    <property type="component" value="Unassembled WGS sequence"/>
</dbReference>
<evidence type="ECO:0000259" key="7">
    <source>
        <dbReference type="Pfam" id="PF02463"/>
    </source>
</evidence>
<proteinExistence type="predicted"/>
<evidence type="ECO:0000256" key="3">
    <source>
        <dbReference type="ARBA" id="ARBA00022840"/>
    </source>
</evidence>
<reference evidence="8" key="1">
    <citation type="submission" date="2022-11" db="EMBL/GenBank/DDBJ databases">
        <authorList>
            <person name="Kikuchi T."/>
        </authorList>
    </citation>
    <scope>NUCLEOTIDE SEQUENCE</scope>
    <source>
        <strain evidence="8">PS1010</strain>
    </source>
</reference>
<dbReference type="InterPro" id="IPR003395">
    <property type="entry name" value="RecF/RecN/SMC_N"/>
</dbReference>
<evidence type="ECO:0000256" key="2">
    <source>
        <dbReference type="ARBA" id="ARBA00022741"/>
    </source>
</evidence>
<name>A0A9P1IIQ6_9PELO</name>
<dbReference type="SUPFAM" id="SSF52540">
    <property type="entry name" value="P-loop containing nucleoside triphosphate hydrolases"/>
    <property type="match status" value="1"/>
</dbReference>
<evidence type="ECO:0000256" key="4">
    <source>
        <dbReference type="ARBA" id="ARBA00023242"/>
    </source>
</evidence>
<dbReference type="GO" id="GO:0000796">
    <property type="term" value="C:condensin complex"/>
    <property type="evidence" value="ECO:0007669"/>
    <property type="project" value="TreeGrafter"/>
</dbReference>
<feature type="coiled-coil region" evidence="5">
    <location>
        <begin position="374"/>
        <end position="570"/>
    </location>
</feature>
<dbReference type="OrthoDB" id="5575062at2759"/>
<dbReference type="PANTHER" id="PTHR18937:SF172">
    <property type="entry name" value="STRUCTURAL MAINTENANCE OF CHROMOSOMES PROTEIN"/>
    <property type="match status" value="1"/>
</dbReference>
<feature type="compositionally biased region" description="Acidic residues" evidence="6">
    <location>
        <begin position="23"/>
        <end position="43"/>
    </location>
</feature>
<evidence type="ECO:0000256" key="6">
    <source>
        <dbReference type="SAM" id="MobiDB-lite"/>
    </source>
</evidence>
<keyword evidence="9" id="KW-1185">Reference proteome</keyword>
<organism evidence="8 9">
    <name type="scientific">Caenorhabditis angaria</name>
    <dbReference type="NCBI Taxonomy" id="860376"/>
    <lineage>
        <taxon>Eukaryota</taxon>
        <taxon>Metazoa</taxon>
        <taxon>Ecdysozoa</taxon>
        <taxon>Nematoda</taxon>
        <taxon>Chromadorea</taxon>
        <taxon>Rhabditida</taxon>
        <taxon>Rhabditina</taxon>
        <taxon>Rhabditomorpha</taxon>
        <taxon>Rhabditoidea</taxon>
        <taxon>Rhabditidae</taxon>
        <taxon>Peloderinae</taxon>
        <taxon>Caenorhabditis</taxon>
    </lineage>
</organism>
<dbReference type="PANTHER" id="PTHR18937">
    <property type="entry name" value="STRUCTURAL MAINTENANCE OF CHROMOSOMES SMC FAMILY MEMBER"/>
    <property type="match status" value="1"/>
</dbReference>
<accession>A0A9P1IIQ6</accession>
<dbReference type="GO" id="GO:0005634">
    <property type="term" value="C:nucleus"/>
    <property type="evidence" value="ECO:0007669"/>
    <property type="project" value="UniProtKB-SubCell"/>
</dbReference>
<dbReference type="InterPro" id="IPR027417">
    <property type="entry name" value="P-loop_NTPase"/>
</dbReference>
<keyword evidence="4" id="KW-0539">Nucleus</keyword>
<comment type="subcellular location">
    <subcellularLocation>
        <location evidence="1">Nucleus</location>
    </subcellularLocation>
</comment>
<dbReference type="AlphaFoldDB" id="A0A9P1IIQ6"/>
<dbReference type="Pfam" id="PF02463">
    <property type="entry name" value="SMC_N"/>
    <property type="match status" value="1"/>
</dbReference>
<dbReference type="GO" id="GO:0005524">
    <property type="term" value="F:ATP binding"/>
    <property type="evidence" value="ECO:0007669"/>
    <property type="project" value="UniProtKB-KW"/>
</dbReference>
<keyword evidence="2" id="KW-0547">Nucleotide-binding</keyword>
<dbReference type="Gene3D" id="3.40.50.300">
    <property type="entry name" value="P-loop containing nucleotide triphosphate hydrolases"/>
    <property type="match status" value="1"/>
</dbReference>
<feature type="domain" description="RecF/RecN/SMC N-terminal" evidence="7">
    <location>
        <begin position="114"/>
        <end position="252"/>
    </location>
</feature>
<evidence type="ECO:0000256" key="1">
    <source>
        <dbReference type="ARBA" id="ARBA00004123"/>
    </source>
</evidence>
<gene>
    <name evidence="8" type="ORF">CAMP_LOCUS6574</name>
</gene>
<evidence type="ECO:0000256" key="5">
    <source>
        <dbReference type="SAM" id="Coils"/>
    </source>
</evidence>
<protein>
    <recommendedName>
        <fullName evidence="7">RecF/RecN/SMC N-terminal domain-containing protein</fullName>
    </recommendedName>
</protein>
<comment type="caution">
    <text evidence="8">The sequence shown here is derived from an EMBL/GenBank/DDBJ whole genome shotgun (WGS) entry which is preliminary data.</text>
</comment>
<evidence type="ECO:0000313" key="8">
    <source>
        <dbReference type="EMBL" id="CAI5443937.1"/>
    </source>
</evidence>
<dbReference type="EMBL" id="CANHGI010000003">
    <property type="protein sequence ID" value="CAI5443937.1"/>
    <property type="molecule type" value="Genomic_DNA"/>
</dbReference>
<dbReference type="GO" id="GO:0007076">
    <property type="term" value="P:mitotic chromosome condensation"/>
    <property type="evidence" value="ECO:0007669"/>
    <property type="project" value="TreeGrafter"/>
</dbReference>
<keyword evidence="5" id="KW-0175">Coiled coil</keyword>
<keyword evidence="3" id="KW-0067">ATP-binding</keyword>